<dbReference type="RefSeq" id="WP_214912214.1">
    <property type="nucleotide sequence ID" value="NZ_JAGGNX010000009.1"/>
</dbReference>
<protein>
    <recommendedName>
        <fullName evidence="3">YbjN domain-containing protein</fullName>
    </recommendedName>
</protein>
<dbReference type="AlphaFoldDB" id="A0A944DMD4"/>
<dbReference type="EMBL" id="JAGGOB010000051">
    <property type="protein sequence ID" value="MBT2331417.1"/>
    <property type="molecule type" value="Genomic_DNA"/>
</dbReference>
<dbReference type="Proteomes" id="UP000692896">
    <property type="component" value="Unassembled WGS sequence"/>
</dbReference>
<accession>A0A944DMD4</accession>
<comment type="caution">
    <text evidence="1">The sequence shown here is derived from an EMBL/GenBank/DDBJ whole genome shotgun (WGS) entry which is preliminary data.</text>
</comment>
<evidence type="ECO:0000313" key="1">
    <source>
        <dbReference type="EMBL" id="MBT2331417.1"/>
    </source>
</evidence>
<sequence length="128" mass="14547">MSIKKKKFRSLLASLNYDIDEVEDGVIYFKSENFIYRLIFEGGNNGFVGFGFSVAIDEVDNNVGQQEVERYINSTYKIMKCFYDDAGLVLSCEGFAINDEEFIRLAKFSVASMSYAYAELCEKFPSAV</sequence>
<gene>
    <name evidence="1" type="ORF">J7E47_22110</name>
</gene>
<proteinExistence type="predicted"/>
<evidence type="ECO:0000313" key="2">
    <source>
        <dbReference type="Proteomes" id="UP000692896"/>
    </source>
</evidence>
<organism evidence="1 2">
    <name type="scientific">Pseudomonas fluorescens</name>
    <dbReference type="NCBI Taxonomy" id="294"/>
    <lineage>
        <taxon>Bacteria</taxon>
        <taxon>Pseudomonadati</taxon>
        <taxon>Pseudomonadota</taxon>
        <taxon>Gammaproteobacteria</taxon>
        <taxon>Pseudomonadales</taxon>
        <taxon>Pseudomonadaceae</taxon>
        <taxon>Pseudomonas</taxon>
    </lineage>
</organism>
<evidence type="ECO:0008006" key="3">
    <source>
        <dbReference type="Google" id="ProtNLM"/>
    </source>
</evidence>
<reference evidence="1" key="1">
    <citation type="submission" date="2021-03" db="EMBL/GenBank/DDBJ databases">
        <title>Genomic analysis provides insights into the functional capacity of soil bacteria communities inhabiting an altitudinal gradient in the Atacama Desert.</title>
        <authorList>
            <person name="Gonzalez M."/>
            <person name="Maldonado J."/>
            <person name="Maza F."/>
            <person name="Hodar C."/>
            <person name="Cortes M."/>
            <person name="Palma R."/>
            <person name="Andreani C."/>
            <person name="Gaete A."/>
            <person name="Vasquez-Dean J."/>
            <person name="Acuna V."/>
            <person name="Aguado M."/>
            <person name="Mandakovic D."/>
            <person name="Latorre M."/>
            <person name="Orellana A."/>
            <person name="Gutierrez R."/>
            <person name="Montecino M."/>
            <person name="Allende M."/>
            <person name="Maass A."/>
            <person name="Cambiazo V."/>
        </authorList>
    </citation>
    <scope>NUCLEOTIDE SEQUENCE</scope>
    <source>
        <strain evidence="1">ISL-25</strain>
    </source>
</reference>
<name>A0A944DMD4_PSEFL</name>